<dbReference type="STRING" id="395961.Cyan7425_5227"/>
<protein>
    <submittedName>
        <fullName evidence="2">Beta-Ig-H3/fasciclin</fullName>
    </submittedName>
</protein>
<dbReference type="AlphaFoldDB" id="B8HQC2"/>
<dbReference type="HOGENOM" id="CLU_031281_4_2_3"/>
<dbReference type="InterPro" id="IPR036378">
    <property type="entry name" value="FAS1_dom_sf"/>
</dbReference>
<dbReference type="PANTHER" id="PTHR10900">
    <property type="entry name" value="PERIOSTIN-RELATED"/>
    <property type="match status" value="1"/>
</dbReference>
<evidence type="ECO:0000259" key="1">
    <source>
        <dbReference type="PROSITE" id="PS50213"/>
    </source>
</evidence>
<dbReference type="Gene3D" id="2.30.180.10">
    <property type="entry name" value="FAS1 domain"/>
    <property type="match status" value="1"/>
</dbReference>
<dbReference type="KEGG" id="cyn:Cyan7425_5227"/>
<feature type="domain" description="FAS1" evidence="1">
    <location>
        <begin position="1"/>
        <end position="129"/>
    </location>
</feature>
<name>B8HQC2_CYAP4</name>
<dbReference type="InterPro" id="IPR000782">
    <property type="entry name" value="FAS1_domain"/>
</dbReference>
<sequence>MADLLTIAAQEETCQSFLKAIADAELTEVFQNTDPLTLLVPTDTAFANFTTASNPAAENGQKWKRVLLYHVLFGDVRSDDLAQIDEAPTMEGSVVAIHHENGFKVNDAQVVKTDLVADNGVIHTIDRVLMPALLAREY</sequence>
<evidence type="ECO:0000313" key="2">
    <source>
        <dbReference type="EMBL" id="ACL47519.1"/>
    </source>
</evidence>
<organism evidence="2">
    <name type="scientific">Cyanothece sp. (strain PCC 7425 / ATCC 29141)</name>
    <dbReference type="NCBI Taxonomy" id="395961"/>
    <lineage>
        <taxon>Bacteria</taxon>
        <taxon>Bacillati</taxon>
        <taxon>Cyanobacteriota</taxon>
        <taxon>Cyanophyceae</taxon>
        <taxon>Gomontiellales</taxon>
        <taxon>Cyanothecaceae</taxon>
        <taxon>Cyanothece</taxon>
    </lineage>
</organism>
<dbReference type="GO" id="GO:0005615">
    <property type="term" value="C:extracellular space"/>
    <property type="evidence" value="ECO:0007669"/>
    <property type="project" value="TreeGrafter"/>
</dbReference>
<dbReference type="FunFam" id="2.30.180.10:FF:000032">
    <property type="entry name" value="Fasciclin domain-containing protein, putative"/>
    <property type="match status" value="1"/>
</dbReference>
<dbReference type="OrthoDB" id="9800666at2"/>
<gene>
    <name evidence="2" type="ordered locus">Cyan7425_5227</name>
</gene>
<proteinExistence type="predicted"/>
<dbReference type="EMBL" id="CP001344">
    <property type="protein sequence ID" value="ACL47519.1"/>
    <property type="molecule type" value="Genomic_DNA"/>
</dbReference>
<dbReference type="Pfam" id="PF02469">
    <property type="entry name" value="Fasciclin"/>
    <property type="match status" value="1"/>
</dbReference>
<dbReference type="InterPro" id="IPR050904">
    <property type="entry name" value="Adhesion/Biosynth-related"/>
</dbReference>
<accession>B8HQC2</accession>
<dbReference type="PROSITE" id="PS50213">
    <property type="entry name" value="FAS1"/>
    <property type="match status" value="1"/>
</dbReference>
<dbReference type="eggNOG" id="COG2335">
    <property type="taxonomic scope" value="Bacteria"/>
</dbReference>
<dbReference type="PANTHER" id="PTHR10900:SF77">
    <property type="entry name" value="FI19380P1"/>
    <property type="match status" value="1"/>
</dbReference>
<reference evidence="2" key="1">
    <citation type="submission" date="2009-01" db="EMBL/GenBank/DDBJ databases">
        <title>Complete sequence of chromosome Cyanothece sp. PCC 7425.</title>
        <authorList>
            <consortium name="US DOE Joint Genome Institute"/>
            <person name="Lucas S."/>
            <person name="Copeland A."/>
            <person name="Lapidus A."/>
            <person name="Glavina del Rio T."/>
            <person name="Dalin E."/>
            <person name="Tice H."/>
            <person name="Bruce D."/>
            <person name="Goodwin L."/>
            <person name="Pitluck S."/>
            <person name="Sims D."/>
            <person name="Meineke L."/>
            <person name="Brettin T."/>
            <person name="Detter J.C."/>
            <person name="Han C."/>
            <person name="Larimer F."/>
            <person name="Land M."/>
            <person name="Hauser L."/>
            <person name="Kyrpides N."/>
            <person name="Ovchinnikova G."/>
            <person name="Liberton M."/>
            <person name="Stoeckel J."/>
            <person name="Banerjee A."/>
            <person name="Singh A."/>
            <person name="Page L."/>
            <person name="Sato H."/>
            <person name="Zhao L."/>
            <person name="Sherman L."/>
            <person name="Pakrasi H."/>
            <person name="Richardson P."/>
        </authorList>
    </citation>
    <scope>NUCLEOTIDE SEQUENCE</scope>
    <source>
        <strain evidence="2">PCC 7425</strain>
    </source>
</reference>
<dbReference type="SUPFAM" id="SSF82153">
    <property type="entry name" value="FAS1 domain"/>
    <property type="match status" value="1"/>
</dbReference>
<dbReference type="SMART" id="SM00554">
    <property type="entry name" value="FAS1"/>
    <property type="match status" value="1"/>
</dbReference>